<evidence type="ECO:0000313" key="2">
    <source>
        <dbReference type="Proteomes" id="UP000789920"/>
    </source>
</evidence>
<keyword evidence="2" id="KW-1185">Reference proteome</keyword>
<organism evidence="1 2">
    <name type="scientific">Racocetra persica</name>
    <dbReference type="NCBI Taxonomy" id="160502"/>
    <lineage>
        <taxon>Eukaryota</taxon>
        <taxon>Fungi</taxon>
        <taxon>Fungi incertae sedis</taxon>
        <taxon>Mucoromycota</taxon>
        <taxon>Glomeromycotina</taxon>
        <taxon>Glomeromycetes</taxon>
        <taxon>Diversisporales</taxon>
        <taxon>Gigasporaceae</taxon>
        <taxon>Racocetra</taxon>
    </lineage>
</organism>
<dbReference type="Proteomes" id="UP000789920">
    <property type="component" value="Unassembled WGS sequence"/>
</dbReference>
<dbReference type="EMBL" id="CAJVQC010014935">
    <property type="protein sequence ID" value="CAG8662218.1"/>
    <property type="molecule type" value="Genomic_DNA"/>
</dbReference>
<proteinExistence type="predicted"/>
<name>A0ACA9NL00_9GLOM</name>
<gene>
    <name evidence="1" type="ORF">RPERSI_LOCUS8323</name>
</gene>
<comment type="caution">
    <text evidence="1">The sequence shown here is derived from an EMBL/GenBank/DDBJ whole genome shotgun (WGS) entry which is preliminary data.</text>
</comment>
<sequence>MPVDINLLINDLLTLHPTNVTLLLTPYNALDAVETKMETTYQSLVRSSRAGHHIGGLTYTYYLGELIEQLTPAQRTLQRAKMTKHYYAATIRVYNIFELFGVEQICRTSYMNLSKIATLLHHNYQQLIQIALTLKAMTSAEEESINEPMDENFAALTP</sequence>
<protein>
    <submittedName>
        <fullName evidence="1">4885_t:CDS:1</fullName>
    </submittedName>
</protein>
<reference evidence="1" key="1">
    <citation type="submission" date="2021-06" db="EMBL/GenBank/DDBJ databases">
        <authorList>
            <person name="Kallberg Y."/>
            <person name="Tangrot J."/>
            <person name="Rosling A."/>
        </authorList>
    </citation>
    <scope>NUCLEOTIDE SEQUENCE</scope>
    <source>
        <strain evidence="1">MA461A</strain>
    </source>
</reference>
<evidence type="ECO:0000313" key="1">
    <source>
        <dbReference type="EMBL" id="CAG8662218.1"/>
    </source>
</evidence>
<accession>A0ACA9NL00</accession>